<accession>A0A4R7FE66</accession>
<protein>
    <submittedName>
        <fullName evidence="2">Uncharacterized protein DUF559</fullName>
    </submittedName>
</protein>
<dbReference type="EMBL" id="SOAM01000003">
    <property type="protein sequence ID" value="TDS75619.1"/>
    <property type="molecule type" value="Genomic_DNA"/>
</dbReference>
<evidence type="ECO:0000313" key="3">
    <source>
        <dbReference type="Proteomes" id="UP000295344"/>
    </source>
</evidence>
<feature type="domain" description="DUF559" evidence="1">
    <location>
        <begin position="219"/>
        <end position="276"/>
    </location>
</feature>
<dbReference type="AlphaFoldDB" id="A0A4R7FE66"/>
<dbReference type="InterPro" id="IPR011335">
    <property type="entry name" value="Restrct_endonuc-II-like"/>
</dbReference>
<name>A0A4R7FE66_9MICO</name>
<dbReference type="Gene3D" id="3.40.960.10">
    <property type="entry name" value="VSR Endonuclease"/>
    <property type="match status" value="1"/>
</dbReference>
<dbReference type="Pfam" id="PF04480">
    <property type="entry name" value="DUF559"/>
    <property type="match status" value="1"/>
</dbReference>
<dbReference type="InterPro" id="IPR007569">
    <property type="entry name" value="DUF559"/>
</dbReference>
<gene>
    <name evidence="2" type="ORF">CLV52_2726</name>
</gene>
<organism evidence="2 3">
    <name type="scientific">Amnibacterium kyonggiense</name>
    <dbReference type="NCBI Taxonomy" id="595671"/>
    <lineage>
        <taxon>Bacteria</taxon>
        <taxon>Bacillati</taxon>
        <taxon>Actinomycetota</taxon>
        <taxon>Actinomycetes</taxon>
        <taxon>Micrococcales</taxon>
        <taxon>Microbacteriaceae</taxon>
        <taxon>Amnibacterium</taxon>
    </lineage>
</organism>
<comment type="caution">
    <text evidence="2">The sequence shown here is derived from an EMBL/GenBank/DDBJ whole genome shotgun (WGS) entry which is preliminary data.</text>
</comment>
<evidence type="ECO:0000313" key="2">
    <source>
        <dbReference type="EMBL" id="TDS75619.1"/>
    </source>
</evidence>
<sequence length="286" mass="31246">MQQVIHDRGGLAAAYELRGALRVSAVAITAAVQAGDVIRVRQGWYGNPWLEITEQHAARVGGQLACSSAAKRLGMWEPVIRALHVCVPVNAARLRSPTSYRTHLADDGRVLVHWTGLDPCGTRTLVSPERCIRQVAACEAPEVALAVAESALQAGVLSPDAWDAALLDFPPHVRRLLSRAGWGSESGTESVFRYRIAKAGVSLRKQVWIPTIGRVDCLIGERLVIELDSRRFHRDAAADRARDARLSALGYRVLRFMYEHVMDDWPMVEAAVLAAIARGDHLAPAA</sequence>
<dbReference type="RefSeq" id="WP_246018187.1">
    <property type="nucleotide sequence ID" value="NZ_BAAARP010000005.1"/>
</dbReference>
<evidence type="ECO:0000259" key="1">
    <source>
        <dbReference type="Pfam" id="PF04480"/>
    </source>
</evidence>
<proteinExistence type="predicted"/>
<dbReference type="Proteomes" id="UP000295344">
    <property type="component" value="Unassembled WGS sequence"/>
</dbReference>
<dbReference type="SUPFAM" id="SSF52980">
    <property type="entry name" value="Restriction endonuclease-like"/>
    <property type="match status" value="1"/>
</dbReference>
<keyword evidence="3" id="KW-1185">Reference proteome</keyword>
<reference evidence="2 3" key="1">
    <citation type="submission" date="2019-03" db="EMBL/GenBank/DDBJ databases">
        <title>Genomic Encyclopedia of Archaeal and Bacterial Type Strains, Phase II (KMG-II): from individual species to whole genera.</title>
        <authorList>
            <person name="Goeker M."/>
        </authorList>
    </citation>
    <scope>NUCLEOTIDE SEQUENCE [LARGE SCALE GENOMIC DNA]</scope>
    <source>
        <strain evidence="2 3">DSM 24782</strain>
    </source>
</reference>